<sequence>MLKNHKCVGLYEKSQVCGDVSEDDLLNHVADVLCERNDYECIDVELLRRLAKGINVDIKFESIKDFVVTPVLALFGTLGIPFYHGWIVDPEDSEIATAIGGRTYDALMTELTALDTQTVKAPSSKSSEESSVDIAVLVTASAEHGRLGKGDIEEEEALLRALTLSEKEAPGFDTHRDSYEVEEALSESSDVNGLTQKEGELIKEFLKIMPVS</sequence>
<dbReference type="RefSeq" id="XP_010439041.1">
    <property type="nucleotide sequence ID" value="XM_010440739.2"/>
</dbReference>
<evidence type="ECO:0000313" key="2">
    <source>
        <dbReference type="Proteomes" id="UP000694864"/>
    </source>
</evidence>
<evidence type="ECO:0000259" key="1">
    <source>
        <dbReference type="Pfam" id="PF04424"/>
    </source>
</evidence>
<accession>A0ABM0UC90</accession>
<dbReference type="PANTHER" id="PTHR18063:SF6">
    <property type="entry name" value="UBIQUITIN CARBOXYL-TERMINAL HYDROLASE"/>
    <property type="match status" value="1"/>
</dbReference>
<dbReference type="Proteomes" id="UP000694864">
    <property type="component" value="Chromosome 11"/>
</dbReference>
<dbReference type="InterPro" id="IPR007518">
    <property type="entry name" value="MINDY"/>
</dbReference>
<protein>
    <submittedName>
        <fullName evidence="3">Uncharacterized protein LOC104722546</fullName>
    </submittedName>
</protein>
<reference evidence="2" key="1">
    <citation type="journal article" date="2014" name="Nat. Commun.">
        <title>The emerging biofuel crop Camelina sativa retains a highly undifferentiated hexaploid genome structure.</title>
        <authorList>
            <person name="Kagale S."/>
            <person name="Koh C."/>
            <person name="Nixon J."/>
            <person name="Bollina V."/>
            <person name="Clarke W.E."/>
            <person name="Tuteja R."/>
            <person name="Spillane C."/>
            <person name="Robinson S.J."/>
            <person name="Links M.G."/>
            <person name="Clarke C."/>
            <person name="Higgins E.E."/>
            <person name="Huebert T."/>
            <person name="Sharpe A.G."/>
            <person name="Parkin I.A."/>
        </authorList>
    </citation>
    <scope>NUCLEOTIDE SEQUENCE [LARGE SCALE GENOMIC DNA]</scope>
    <source>
        <strain evidence="2">cv. DH55</strain>
    </source>
</reference>
<name>A0ABM0UC90_CAMSA</name>
<gene>
    <name evidence="3" type="primary">LOC104722546</name>
</gene>
<dbReference type="GeneID" id="104722546"/>
<dbReference type="PANTHER" id="PTHR18063">
    <property type="entry name" value="NF-E2 INDUCIBLE PROTEIN"/>
    <property type="match status" value="1"/>
</dbReference>
<proteinExistence type="predicted"/>
<feature type="domain" description="MINDY deubiquitinase" evidence="1">
    <location>
        <begin position="15"/>
        <end position="206"/>
    </location>
</feature>
<evidence type="ECO:0000313" key="3">
    <source>
        <dbReference type="RefSeq" id="XP_010439041.1"/>
    </source>
</evidence>
<reference evidence="3" key="2">
    <citation type="submission" date="2025-08" db="UniProtKB">
        <authorList>
            <consortium name="RefSeq"/>
        </authorList>
    </citation>
    <scope>IDENTIFICATION</scope>
    <source>
        <tissue evidence="3">Leaf</tissue>
    </source>
</reference>
<organism evidence="2 3">
    <name type="scientific">Camelina sativa</name>
    <name type="common">False flax</name>
    <name type="synonym">Myagrum sativum</name>
    <dbReference type="NCBI Taxonomy" id="90675"/>
    <lineage>
        <taxon>Eukaryota</taxon>
        <taxon>Viridiplantae</taxon>
        <taxon>Streptophyta</taxon>
        <taxon>Embryophyta</taxon>
        <taxon>Tracheophyta</taxon>
        <taxon>Spermatophyta</taxon>
        <taxon>Magnoliopsida</taxon>
        <taxon>eudicotyledons</taxon>
        <taxon>Gunneridae</taxon>
        <taxon>Pentapetalae</taxon>
        <taxon>rosids</taxon>
        <taxon>malvids</taxon>
        <taxon>Brassicales</taxon>
        <taxon>Brassicaceae</taxon>
        <taxon>Camelineae</taxon>
        <taxon>Camelina</taxon>
    </lineage>
</organism>
<dbReference type="InterPro" id="IPR033979">
    <property type="entry name" value="MINDY_domain"/>
</dbReference>
<dbReference type="Pfam" id="PF04424">
    <property type="entry name" value="MINDY_DUB"/>
    <property type="match status" value="1"/>
</dbReference>
<keyword evidence="2" id="KW-1185">Reference proteome</keyword>